<evidence type="ECO:0000313" key="3">
    <source>
        <dbReference type="EMBL" id="KAG7099724.1"/>
    </source>
</evidence>
<proteinExistence type="predicted"/>
<evidence type="ECO:0000256" key="1">
    <source>
        <dbReference type="SAM" id="Phobius"/>
    </source>
</evidence>
<dbReference type="RefSeq" id="XP_043016194.1">
    <property type="nucleotide sequence ID" value="XM_043147485.1"/>
</dbReference>
<keyword evidence="1" id="KW-1133">Transmembrane helix</keyword>
<feature type="signal peptide" evidence="2">
    <location>
        <begin position="1"/>
        <end position="17"/>
    </location>
</feature>
<name>A0A9P7V3T3_9AGAR</name>
<feature type="chain" id="PRO_5040431276" evidence="2">
    <location>
        <begin position="18"/>
        <end position="281"/>
    </location>
</feature>
<organism evidence="3 4">
    <name type="scientific">Marasmius oreades</name>
    <name type="common">fairy-ring Marasmius</name>
    <dbReference type="NCBI Taxonomy" id="181124"/>
    <lineage>
        <taxon>Eukaryota</taxon>
        <taxon>Fungi</taxon>
        <taxon>Dikarya</taxon>
        <taxon>Basidiomycota</taxon>
        <taxon>Agaricomycotina</taxon>
        <taxon>Agaricomycetes</taxon>
        <taxon>Agaricomycetidae</taxon>
        <taxon>Agaricales</taxon>
        <taxon>Marasmiineae</taxon>
        <taxon>Marasmiaceae</taxon>
        <taxon>Marasmius</taxon>
    </lineage>
</organism>
<keyword evidence="1" id="KW-0812">Transmembrane</keyword>
<sequence>MWFSIYLALFLRSVAISHPLQSYPFPQPALPGVFGDEFDGPITSRPLEHSGKKSFSSPLFETVLDSATSELGHKIVPMSTPATPSLPFITHSVIGTPPSLPDSRTSQLLSPENAPHTITFATTASSTPNSTNNALSSAPKGNGKEWRIVKMLLITIGTVVAVILLVMFLKTAWIFLRDAFAGRKRGPEGREEMIPDWHRGSWEVKLATERGHRYPAADITMAPTSQVYAEAIHNEGFDTPSLPPRLALLSPSNPPVLDHSSPLCRRTSVRPQAWQDTRTYI</sequence>
<dbReference type="EMBL" id="CM032181">
    <property type="protein sequence ID" value="KAG7099724.1"/>
    <property type="molecule type" value="Genomic_DNA"/>
</dbReference>
<keyword evidence="4" id="KW-1185">Reference proteome</keyword>
<dbReference type="Proteomes" id="UP001049176">
    <property type="component" value="Chromosome 1"/>
</dbReference>
<dbReference type="GeneID" id="66070617"/>
<reference evidence="3" key="1">
    <citation type="journal article" date="2021" name="Genome Biol. Evol.">
        <title>The assembled and annotated genome of the fairy-ring fungus Marasmius oreades.</title>
        <authorList>
            <person name="Hiltunen M."/>
            <person name="Ament-Velasquez S.L."/>
            <person name="Johannesson H."/>
        </authorList>
    </citation>
    <scope>NUCLEOTIDE SEQUENCE</scope>
    <source>
        <strain evidence="3">03SP1</strain>
    </source>
</reference>
<feature type="transmembrane region" description="Helical" evidence="1">
    <location>
        <begin position="151"/>
        <end position="176"/>
    </location>
</feature>
<accession>A0A9P7V3T3</accession>
<keyword evidence="1" id="KW-0472">Membrane</keyword>
<gene>
    <name evidence="3" type="ORF">E1B28_001541</name>
</gene>
<protein>
    <submittedName>
        <fullName evidence="3">Uncharacterized protein</fullName>
    </submittedName>
</protein>
<keyword evidence="2" id="KW-0732">Signal</keyword>
<dbReference type="AlphaFoldDB" id="A0A9P7V3T3"/>
<dbReference type="KEGG" id="more:E1B28_001541"/>
<evidence type="ECO:0000256" key="2">
    <source>
        <dbReference type="SAM" id="SignalP"/>
    </source>
</evidence>
<evidence type="ECO:0000313" key="4">
    <source>
        <dbReference type="Proteomes" id="UP001049176"/>
    </source>
</evidence>
<comment type="caution">
    <text evidence="3">The sequence shown here is derived from an EMBL/GenBank/DDBJ whole genome shotgun (WGS) entry which is preliminary data.</text>
</comment>
<dbReference type="OrthoDB" id="3266475at2759"/>